<feature type="binding site" evidence="6">
    <location>
        <position position="526"/>
    </location>
    <ligand>
        <name>Zn(2+)</name>
        <dbReference type="ChEBI" id="CHEBI:29105"/>
    </ligand>
</feature>
<comment type="similarity">
    <text evidence="6">Belongs to the inorganic carbon transporter (TC 9.A.2) DabA family.</text>
</comment>
<dbReference type="InterPro" id="IPR018752">
    <property type="entry name" value="DabA"/>
</dbReference>
<gene>
    <name evidence="6" type="primary">dabA</name>
    <name evidence="7" type="ORF">DFQ04_0109</name>
</gene>
<evidence type="ECO:0000256" key="5">
    <source>
        <dbReference type="ARBA" id="ARBA00023136"/>
    </source>
</evidence>
<comment type="subcellular location">
    <subcellularLocation>
        <location evidence="6">Cell membrane</location>
        <topology evidence="6">Peripheral membrane protein</topology>
    </subcellularLocation>
</comment>
<organism evidence="7 8">
    <name type="scientific">Algoriphagus boseongensis</name>
    <dbReference type="NCBI Taxonomy" id="1442587"/>
    <lineage>
        <taxon>Bacteria</taxon>
        <taxon>Pseudomonadati</taxon>
        <taxon>Bacteroidota</taxon>
        <taxon>Cytophagia</taxon>
        <taxon>Cytophagales</taxon>
        <taxon>Cyclobacteriaceae</taxon>
        <taxon>Algoriphagus</taxon>
    </lineage>
</organism>
<accession>A0A4R6T5W5</accession>
<keyword evidence="3 6" id="KW-0479">Metal-binding</keyword>
<dbReference type="RefSeq" id="WP_243739603.1">
    <property type="nucleotide sequence ID" value="NZ_SNYF01000005.1"/>
</dbReference>
<keyword evidence="2 6" id="KW-1003">Cell membrane</keyword>
<evidence type="ECO:0000256" key="1">
    <source>
        <dbReference type="ARBA" id="ARBA00022448"/>
    </source>
</evidence>
<dbReference type="PANTHER" id="PTHR38344:SF1">
    <property type="entry name" value="INORGANIC CARBON TRANSPORTER SUBUNIT DABA-RELATED"/>
    <property type="match status" value="1"/>
</dbReference>
<evidence type="ECO:0000256" key="6">
    <source>
        <dbReference type="HAMAP-Rule" id="MF_01871"/>
    </source>
</evidence>
<comment type="caution">
    <text evidence="7">The sequence shown here is derived from an EMBL/GenBank/DDBJ whole genome shotgun (WGS) entry which is preliminary data.</text>
</comment>
<comment type="subunit">
    <text evidence="6">Forms a complex with DabB.</text>
</comment>
<evidence type="ECO:0000313" key="7">
    <source>
        <dbReference type="EMBL" id="TDQ18310.1"/>
    </source>
</evidence>
<feature type="binding site" evidence="6">
    <location>
        <position position="511"/>
    </location>
    <ligand>
        <name>Zn(2+)</name>
        <dbReference type="ChEBI" id="CHEBI:29105"/>
    </ligand>
</feature>
<dbReference type="PANTHER" id="PTHR38344">
    <property type="entry name" value="UPF0753 PROTEIN AQ_863"/>
    <property type="match status" value="1"/>
</dbReference>
<dbReference type="AlphaFoldDB" id="A0A4R6T5W5"/>
<evidence type="ECO:0000313" key="8">
    <source>
        <dbReference type="Proteomes" id="UP000294535"/>
    </source>
</evidence>
<dbReference type="GO" id="GO:0005886">
    <property type="term" value="C:plasma membrane"/>
    <property type="evidence" value="ECO:0007669"/>
    <property type="project" value="UniProtKB-SubCell"/>
</dbReference>
<dbReference type="Pfam" id="PF10070">
    <property type="entry name" value="DabA"/>
    <property type="match status" value="1"/>
</dbReference>
<dbReference type="EMBL" id="SNYF01000005">
    <property type="protein sequence ID" value="TDQ18310.1"/>
    <property type="molecule type" value="Genomic_DNA"/>
</dbReference>
<proteinExistence type="inferred from homology"/>
<feature type="binding site" evidence="6">
    <location>
        <position position="329"/>
    </location>
    <ligand>
        <name>Zn(2+)</name>
        <dbReference type="ChEBI" id="CHEBI:29105"/>
    </ligand>
</feature>
<comment type="function">
    <text evidence="6">Part of an energy-coupled inorganic carbon pump.</text>
</comment>
<feature type="binding site" evidence="6">
    <location>
        <position position="331"/>
    </location>
    <ligand>
        <name>Zn(2+)</name>
        <dbReference type="ChEBI" id="CHEBI:29105"/>
    </ligand>
</feature>
<reference evidence="7 8" key="1">
    <citation type="submission" date="2019-03" db="EMBL/GenBank/DDBJ databases">
        <title>Genomic Encyclopedia of Type Strains, Phase III (KMG-III): the genomes of soil and plant-associated and newly described type strains.</title>
        <authorList>
            <person name="Whitman W."/>
        </authorList>
    </citation>
    <scope>NUCLEOTIDE SEQUENCE [LARGE SCALE GENOMIC DNA]</scope>
    <source>
        <strain evidence="7 8">CECT 8446</strain>
    </source>
</reference>
<evidence type="ECO:0000256" key="3">
    <source>
        <dbReference type="ARBA" id="ARBA00022723"/>
    </source>
</evidence>
<keyword evidence="1 6" id="KW-0813">Transport</keyword>
<keyword evidence="5 6" id="KW-0472">Membrane</keyword>
<dbReference type="Proteomes" id="UP000294535">
    <property type="component" value="Unassembled WGS sequence"/>
</dbReference>
<evidence type="ECO:0000256" key="4">
    <source>
        <dbReference type="ARBA" id="ARBA00022833"/>
    </source>
</evidence>
<protein>
    <recommendedName>
        <fullName evidence="6">Probable inorganic carbon transporter subunit DabA</fullName>
    </recommendedName>
</protein>
<dbReference type="HAMAP" id="MF_01871">
    <property type="entry name" value="DabA"/>
    <property type="match status" value="1"/>
</dbReference>
<comment type="cofactor">
    <cofactor evidence="6">
        <name>Zn(2+)</name>
        <dbReference type="ChEBI" id="CHEBI:29105"/>
    </cofactor>
</comment>
<sequence>MNSNFSKTSDSLSPQLEEILAKTCKKIAPLWPLKNFVAVNPFLGLTEMKFETAANYLAQVGGISLTLPKDFYLQKIKEGQIGVEDLQLNGFSVDPTNKENTKLPELQNFSDVASLKTGHDWNHYLITRITSWASAYFDQGQANWVAANQNTGIFQAWKTEASIDLSPEIAGLKNFRKQVKSFSDNPNKALQEALQILDIPEKSLPTYLHRLLLKVGGWSGYIAQLDWESELYGEKGGKLSEFLTILVCWEASMKLSLNTPALSLLWEKAKHQHQKCEPEKLVPQQLTERLKLQESFDRATQQKLISKFKSAPLLSPIPASRPKAQAVFCIDVRSEVYRRNLEAADSEIETFGFAGFFGFPIQYIPFGHEHSESLCPVLIPAGIQISETASQAEQEQSLLNSKIRKFQLGKLWKSFKSGAVTCFSFVSPLGIFYLFRLFAASLRMSKFGLQVSNLKGKSAAIASTKISLNEEVKNGMALGIPLEQQVKMAQSALKAMSLPDQLAKFVLIVGHGSHSVNNPHASGLDCGACGGHSGEVNSQVAAAVLNNPQVRENLKSLGIHIPEDTVFLAALHNTVTDEVSILNSELVSPNQKEEFQSLQASLEQAGKLTRLERGLRLNSDKNSDQGLISRSVDWSQVRPEWGLAGCSAFVIAPREKTKSLNLEGKSFLHSYTWEKDPGFQILEVIMTAPMVVTSWINLQYFASTVDNTHLGAGNKTLHNVTGGIGVLEGFSGDLRVGLPMQSIHDGEKFQHEPARLNVVINAPLEAINGILAKHQNIRNLFDNKWIFLLALDETGKVSHKYSGNLEWIEVEN</sequence>
<keyword evidence="8" id="KW-1185">Reference proteome</keyword>
<keyword evidence="4 6" id="KW-0862">Zinc</keyword>
<name>A0A4R6T5W5_9BACT</name>
<evidence type="ECO:0000256" key="2">
    <source>
        <dbReference type="ARBA" id="ARBA00022475"/>
    </source>
</evidence>
<dbReference type="GO" id="GO:0008270">
    <property type="term" value="F:zinc ion binding"/>
    <property type="evidence" value="ECO:0007669"/>
    <property type="project" value="UniProtKB-UniRule"/>
</dbReference>